<evidence type="ECO:0000313" key="1">
    <source>
        <dbReference type="EMBL" id="TNN72690.1"/>
    </source>
</evidence>
<dbReference type="EMBL" id="SRLO01000134">
    <property type="protein sequence ID" value="TNN72690.1"/>
    <property type="molecule type" value="Genomic_DNA"/>
</dbReference>
<protein>
    <submittedName>
        <fullName evidence="1">Uncharacterized protein</fullName>
    </submittedName>
</protein>
<accession>A0A4Z2I4E9</accession>
<name>A0A4Z2I4E9_9TELE</name>
<dbReference type="AlphaFoldDB" id="A0A4Z2I4E9"/>
<gene>
    <name evidence="1" type="ORF">EYF80_017139</name>
</gene>
<organism evidence="1 2">
    <name type="scientific">Liparis tanakae</name>
    <name type="common">Tanaka's snailfish</name>
    <dbReference type="NCBI Taxonomy" id="230148"/>
    <lineage>
        <taxon>Eukaryota</taxon>
        <taxon>Metazoa</taxon>
        <taxon>Chordata</taxon>
        <taxon>Craniata</taxon>
        <taxon>Vertebrata</taxon>
        <taxon>Euteleostomi</taxon>
        <taxon>Actinopterygii</taxon>
        <taxon>Neopterygii</taxon>
        <taxon>Teleostei</taxon>
        <taxon>Neoteleostei</taxon>
        <taxon>Acanthomorphata</taxon>
        <taxon>Eupercaria</taxon>
        <taxon>Perciformes</taxon>
        <taxon>Cottioidei</taxon>
        <taxon>Cottales</taxon>
        <taxon>Liparidae</taxon>
        <taxon>Liparis</taxon>
    </lineage>
</organism>
<dbReference type="Proteomes" id="UP000314294">
    <property type="component" value="Unassembled WGS sequence"/>
</dbReference>
<evidence type="ECO:0000313" key="2">
    <source>
        <dbReference type="Proteomes" id="UP000314294"/>
    </source>
</evidence>
<proteinExistence type="predicted"/>
<comment type="caution">
    <text evidence="1">The sequence shown here is derived from an EMBL/GenBank/DDBJ whole genome shotgun (WGS) entry which is preliminary data.</text>
</comment>
<keyword evidence="2" id="KW-1185">Reference proteome</keyword>
<sequence length="64" mass="6981">MERDERRLPASPRRSFVLAVSCPLGPFMTEESDFDILLDKFPPGGGSVPGLPVLFNRNALPPLG</sequence>
<reference evidence="1 2" key="1">
    <citation type="submission" date="2019-03" db="EMBL/GenBank/DDBJ databases">
        <title>First draft genome of Liparis tanakae, snailfish: a comprehensive survey of snailfish specific genes.</title>
        <authorList>
            <person name="Kim W."/>
            <person name="Song I."/>
            <person name="Jeong J.-H."/>
            <person name="Kim D."/>
            <person name="Kim S."/>
            <person name="Ryu S."/>
            <person name="Song J.Y."/>
            <person name="Lee S.K."/>
        </authorList>
    </citation>
    <scope>NUCLEOTIDE SEQUENCE [LARGE SCALE GENOMIC DNA]</scope>
    <source>
        <tissue evidence="1">Muscle</tissue>
    </source>
</reference>